<keyword evidence="2" id="KW-1185">Reference proteome</keyword>
<evidence type="ECO:0000313" key="2">
    <source>
        <dbReference type="Proteomes" id="UP000552709"/>
    </source>
</evidence>
<sequence>MTLSGGKTPELDALKKVRLAGRLGGRKLFSHQEQDIRESIQAGRRTAKQCGRLFGAHPSTVARLLQRGLAAVTQPVAEAHPGTTQSFGL</sequence>
<gene>
    <name evidence="1" type="ORF">HNQ08_004347</name>
</gene>
<accession>A0A7W8JXU7</accession>
<dbReference type="AlphaFoldDB" id="A0A7W8JXU7"/>
<dbReference type="RefSeq" id="WP_184136549.1">
    <property type="nucleotide sequence ID" value="NZ_JACHFL010000016.1"/>
</dbReference>
<reference evidence="1 2" key="1">
    <citation type="submission" date="2020-08" db="EMBL/GenBank/DDBJ databases">
        <title>Genomic Encyclopedia of Type Strains, Phase IV (KMG-IV): sequencing the most valuable type-strain genomes for metagenomic binning, comparative biology and taxonomic classification.</title>
        <authorList>
            <person name="Goeker M."/>
        </authorList>
    </citation>
    <scope>NUCLEOTIDE SEQUENCE [LARGE SCALE GENOMIC DNA]</scope>
    <source>
        <strain evidence="1 2">DSM 27939</strain>
    </source>
</reference>
<dbReference type="EMBL" id="JACHFL010000016">
    <property type="protein sequence ID" value="MBB5365226.1"/>
    <property type="molecule type" value="Genomic_DNA"/>
</dbReference>
<proteinExistence type="predicted"/>
<organism evidence="1 2">
    <name type="scientific">Deinococcus humi</name>
    <dbReference type="NCBI Taxonomy" id="662880"/>
    <lineage>
        <taxon>Bacteria</taxon>
        <taxon>Thermotogati</taxon>
        <taxon>Deinococcota</taxon>
        <taxon>Deinococci</taxon>
        <taxon>Deinococcales</taxon>
        <taxon>Deinococcaceae</taxon>
        <taxon>Deinococcus</taxon>
    </lineage>
</organism>
<name>A0A7W8JXU7_9DEIO</name>
<comment type="caution">
    <text evidence="1">The sequence shown here is derived from an EMBL/GenBank/DDBJ whole genome shotgun (WGS) entry which is preliminary data.</text>
</comment>
<dbReference type="Proteomes" id="UP000552709">
    <property type="component" value="Unassembled WGS sequence"/>
</dbReference>
<evidence type="ECO:0000313" key="1">
    <source>
        <dbReference type="EMBL" id="MBB5365226.1"/>
    </source>
</evidence>
<protein>
    <submittedName>
        <fullName evidence="1">Uncharacterized protein</fullName>
    </submittedName>
</protein>